<dbReference type="EMBL" id="CAJVPY010005729">
    <property type="protein sequence ID" value="CAG8649162.1"/>
    <property type="molecule type" value="Genomic_DNA"/>
</dbReference>
<dbReference type="OrthoDB" id="2446106at2759"/>
<dbReference type="AlphaFoldDB" id="A0A9N9H4Y9"/>
<evidence type="ECO:0000256" key="1">
    <source>
        <dbReference type="SAM" id="Coils"/>
    </source>
</evidence>
<accession>A0A9N9H4Y9</accession>
<feature type="region of interest" description="Disordered" evidence="2">
    <location>
        <begin position="112"/>
        <end position="132"/>
    </location>
</feature>
<evidence type="ECO:0000313" key="3">
    <source>
        <dbReference type="EMBL" id="CAG8649162.1"/>
    </source>
</evidence>
<feature type="compositionally biased region" description="Polar residues" evidence="2">
    <location>
        <begin position="15"/>
        <end position="25"/>
    </location>
</feature>
<proteinExistence type="predicted"/>
<name>A0A9N9H4Y9_9GLOM</name>
<keyword evidence="1" id="KW-0175">Coiled coil</keyword>
<feature type="non-terminal residue" evidence="3">
    <location>
        <position position="132"/>
    </location>
</feature>
<dbReference type="Proteomes" id="UP000789405">
    <property type="component" value="Unassembled WGS sequence"/>
</dbReference>
<organism evidence="3 4">
    <name type="scientific">Dentiscutata erythropus</name>
    <dbReference type="NCBI Taxonomy" id="1348616"/>
    <lineage>
        <taxon>Eukaryota</taxon>
        <taxon>Fungi</taxon>
        <taxon>Fungi incertae sedis</taxon>
        <taxon>Mucoromycota</taxon>
        <taxon>Glomeromycotina</taxon>
        <taxon>Glomeromycetes</taxon>
        <taxon>Diversisporales</taxon>
        <taxon>Gigasporaceae</taxon>
        <taxon>Dentiscutata</taxon>
    </lineage>
</organism>
<evidence type="ECO:0000256" key="2">
    <source>
        <dbReference type="SAM" id="MobiDB-lite"/>
    </source>
</evidence>
<feature type="region of interest" description="Disordered" evidence="2">
    <location>
        <begin position="1"/>
        <end position="25"/>
    </location>
</feature>
<sequence>MASSDHSSDLEFSNGLANSKNGIESSSNIIQKMIDDQFKARDEKITQLQNQVERLQKENQKLLAQVSMSPDQLINNRSFDHRQKAQELKNAITKVVDDVLLNQDHSTRQHVFNNYNNSKWNSASTPTTSHTE</sequence>
<protein>
    <submittedName>
        <fullName evidence="3">19096_t:CDS:1</fullName>
    </submittedName>
</protein>
<comment type="caution">
    <text evidence="3">The sequence shown here is derived from an EMBL/GenBank/DDBJ whole genome shotgun (WGS) entry which is preliminary data.</text>
</comment>
<keyword evidence="4" id="KW-1185">Reference proteome</keyword>
<evidence type="ECO:0000313" key="4">
    <source>
        <dbReference type="Proteomes" id="UP000789405"/>
    </source>
</evidence>
<feature type="coiled-coil region" evidence="1">
    <location>
        <begin position="38"/>
        <end position="65"/>
    </location>
</feature>
<gene>
    <name evidence="3" type="ORF">DERYTH_LOCUS10088</name>
</gene>
<reference evidence="3" key="1">
    <citation type="submission" date="2021-06" db="EMBL/GenBank/DDBJ databases">
        <authorList>
            <person name="Kallberg Y."/>
            <person name="Tangrot J."/>
            <person name="Rosling A."/>
        </authorList>
    </citation>
    <scope>NUCLEOTIDE SEQUENCE</scope>
    <source>
        <strain evidence="3">MA453B</strain>
    </source>
</reference>